<comment type="similarity">
    <text evidence="3">Belongs to the GMC oxidoreductase family.</text>
</comment>
<name>A0A9P5YRX0_9AGAR</name>
<dbReference type="EC" id="1.1.3.10" evidence="5"/>
<evidence type="ECO:0000256" key="12">
    <source>
        <dbReference type="ARBA" id="ARBA00031330"/>
    </source>
</evidence>
<evidence type="ECO:0000256" key="3">
    <source>
        <dbReference type="ARBA" id="ARBA00010790"/>
    </source>
</evidence>
<reference evidence="14" key="1">
    <citation type="submission" date="2020-11" db="EMBL/GenBank/DDBJ databases">
        <authorList>
            <consortium name="DOE Joint Genome Institute"/>
            <person name="Ahrendt S."/>
            <person name="Riley R."/>
            <person name="Andreopoulos W."/>
            <person name="Labutti K."/>
            <person name="Pangilinan J."/>
            <person name="Ruiz-Duenas F.J."/>
            <person name="Barrasa J.M."/>
            <person name="Sanchez-Garcia M."/>
            <person name="Camarero S."/>
            <person name="Miyauchi S."/>
            <person name="Serrano A."/>
            <person name="Linde D."/>
            <person name="Babiker R."/>
            <person name="Drula E."/>
            <person name="Ayuso-Fernandez I."/>
            <person name="Pacheco R."/>
            <person name="Padilla G."/>
            <person name="Ferreira P."/>
            <person name="Barriuso J."/>
            <person name="Kellner H."/>
            <person name="Castanera R."/>
            <person name="Alfaro M."/>
            <person name="Ramirez L."/>
            <person name="Pisabarro A.G."/>
            <person name="Kuo A."/>
            <person name="Tritt A."/>
            <person name="Lipzen A."/>
            <person name="He G."/>
            <person name="Yan M."/>
            <person name="Ng V."/>
            <person name="Cullen D."/>
            <person name="Martin F."/>
            <person name="Rosso M.-N."/>
            <person name="Henrissat B."/>
            <person name="Hibbett D."/>
            <person name="Martinez A.T."/>
            <person name="Grigoriev I.V."/>
        </authorList>
    </citation>
    <scope>NUCLEOTIDE SEQUENCE</scope>
    <source>
        <strain evidence="14">CIRM-BRFM 674</strain>
    </source>
</reference>
<evidence type="ECO:0000256" key="1">
    <source>
        <dbReference type="ARBA" id="ARBA00000827"/>
    </source>
</evidence>
<dbReference type="InterPro" id="IPR012814">
    <property type="entry name" value="P2OX"/>
</dbReference>
<dbReference type="SUPFAM" id="SSF51905">
    <property type="entry name" value="FAD/NAD(P)-binding domain"/>
    <property type="match status" value="1"/>
</dbReference>
<evidence type="ECO:0000256" key="7">
    <source>
        <dbReference type="ARBA" id="ARBA00022630"/>
    </source>
</evidence>
<proteinExistence type="inferred from homology"/>
<comment type="catalytic activity">
    <reaction evidence="1">
        <text>D-glucose + O2 = 2-dehydro-D-glucose + H2O2</text>
        <dbReference type="Rhea" id="RHEA:10552"/>
        <dbReference type="ChEBI" id="CHEBI:4167"/>
        <dbReference type="ChEBI" id="CHEBI:15379"/>
        <dbReference type="ChEBI" id="CHEBI:16240"/>
        <dbReference type="ChEBI" id="CHEBI:16609"/>
        <dbReference type="EC" id="1.1.3.10"/>
    </reaction>
</comment>
<dbReference type="PANTHER" id="PTHR42784">
    <property type="entry name" value="PYRANOSE 2-OXIDASE"/>
    <property type="match status" value="1"/>
</dbReference>
<evidence type="ECO:0000256" key="9">
    <source>
        <dbReference type="ARBA" id="ARBA00023002"/>
    </source>
</evidence>
<evidence type="ECO:0000256" key="11">
    <source>
        <dbReference type="ARBA" id="ARBA00031159"/>
    </source>
</evidence>
<evidence type="ECO:0000256" key="6">
    <source>
        <dbReference type="ARBA" id="ARBA00016408"/>
    </source>
</evidence>
<evidence type="ECO:0000256" key="8">
    <source>
        <dbReference type="ARBA" id="ARBA00022827"/>
    </source>
</evidence>
<evidence type="ECO:0000256" key="2">
    <source>
        <dbReference type="ARBA" id="ARBA00001974"/>
    </source>
</evidence>
<keyword evidence="15" id="KW-1185">Reference proteome</keyword>
<dbReference type="Gene3D" id="3.50.50.60">
    <property type="entry name" value="FAD/NAD(P)-binding domain"/>
    <property type="match status" value="1"/>
</dbReference>
<keyword evidence="8" id="KW-0274">FAD</keyword>
<dbReference type="Proteomes" id="UP000807469">
    <property type="component" value="Unassembled WGS sequence"/>
</dbReference>
<dbReference type="GO" id="GO:0050660">
    <property type="term" value="F:flavin adenine dinucleotide binding"/>
    <property type="evidence" value="ECO:0007669"/>
    <property type="project" value="InterPro"/>
</dbReference>
<protein>
    <recommendedName>
        <fullName evidence="6">Pyranose 2-oxidase</fullName>
        <ecNumber evidence="5">1.1.3.10</ecNumber>
    </recommendedName>
    <alternativeName>
        <fullName evidence="11">FAD-oxidoreductase</fullName>
    </alternativeName>
    <alternativeName>
        <fullName evidence="10">Glucose 2-oxidase</fullName>
    </alternativeName>
    <alternativeName>
        <fullName evidence="12">Pyranose:oxygen 2-oxidoreductase</fullName>
    </alternativeName>
</protein>
<keyword evidence="9" id="KW-0560">Oxidoreductase</keyword>
<dbReference type="Pfam" id="PF05199">
    <property type="entry name" value="GMC_oxred_C"/>
    <property type="match status" value="1"/>
</dbReference>
<comment type="caution">
    <text evidence="14">The sequence shown here is derived from an EMBL/GenBank/DDBJ whole genome shotgun (WGS) entry which is preliminary data.</text>
</comment>
<evidence type="ECO:0000256" key="10">
    <source>
        <dbReference type="ARBA" id="ARBA00030508"/>
    </source>
</evidence>
<dbReference type="InterPro" id="IPR051473">
    <property type="entry name" value="P2Ox-like"/>
</dbReference>
<evidence type="ECO:0000256" key="4">
    <source>
        <dbReference type="ARBA" id="ARBA00011881"/>
    </source>
</evidence>
<evidence type="ECO:0000313" key="14">
    <source>
        <dbReference type="EMBL" id="KAF9473549.1"/>
    </source>
</evidence>
<feature type="domain" description="Glucose-methanol-choline oxidoreductase C-terminal" evidence="13">
    <location>
        <begin position="458"/>
        <end position="567"/>
    </location>
</feature>
<sequence>MPIRLTEEKIRQLLKQHQGQPPQHRLSDPSYVECDVFIAGSGPIGRVFSISATYARTILDWAEKNNKTTPKIVMADIGSKDGKITGGHHKNSIKYQKDIDMFVNVIKGALQPISVPTSDVFQSTLGGTAWTPALEQALVIQGHNPNQKPQMNLKASAVTRTVGGMATHWTCSCPIPNDEERVELHKVIPKLNMDSLLNEAGILLNVHSNEFDDSIRHNLVKKGLTDAFTQFPGRTFQNIPLAAERRSDNKDYVTWTGADTILGKWNDTFDLLTETRVTRVGWEDPLRENKSPVQLALVRDLNTGNDRLIVAKAFIIACGSVPTCQILWNSKISEEVLGQYLTEQSMTFCQVIMKSELISSVDPEDPRVVAHRTNHPNDPLPIPFNDLEPQSMIPYTPEFPWHVQIHRDAFSYGDVGPKADPRTVVDLRFFGKGEVKKENRIFMAPLHGTFNEWKAGVTDIYGMPQVTFEVTRTEADKQRDQRMMKDMTTIANYLGSYLPGSEPQFMASEPGLAMHVTGTFRIGNSADNSVADDQSRVHGIPNLWVGGNGCLPDATASNPTRTSVAIALKGAQSVIDYIAPLL</sequence>
<dbReference type="InterPro" id="IPR036188">
    <property type="entry name" value="FAD/NAD-bd_sf"/>
</dbReference>
<dbReference type="AlphaFoldDB" id="A0A9P5YRX0"/>
<organism evidence="14 15">
    <name type="scientific">Pholiota conissans</name>
    <dbReference type="NCBI Taxonomy" id="109636"/>
    <lineage>
        <taxon>Eukaryota</taxon>
        <taxon>Fungi</taxon>
        <taxon>Dikarya</taxon>
        <taxon>Basidiomycota</taxon>
        <taxon>Agaricomycotina</taxon>
        <taxon>Agaricomycetes</taxon>
        <taxon>Agaricomycetidae</taxon>
        <taxon>Agaricales</taxon>
        <taxon>Agaricineae</taxon>
        <taxon>Strophariaceae</taxon>
        <taxon>Pholiota</taxon>
    </lineage>
</organism>
<comment type="cofactor">
    <cofactor evidence="2">
        <name>FAD</name>
        <dbReference type="ChEBI" id="CHEBI:57692"/>
    </cofactor>
</comment>
<gene>
    <name evidence="14" type="ORF">BDN70DRAFT_937362</name>
</gene>
<evidence type="ECO:0000256" key="5">
    <source>
        <dbReference type="ARBA" id="ARBA00013082"/>
    </source>
</evidence>
<dbReference type="NCBIfam" id="TIGR02462">
    <property type="entry name" value="pyranose_ox"/>
    <property type="match status" value="1"/>
</dbReference>
<dbReference type="PANTHER" id="PTHR42784:SF1">
    <property type="entry name" value="PYRANOSE 2-OXIDASE"/>
    <property type="match status" value="1"/>
</dbReference>
<dbReference type="InterPro" id="IPR007867">
    <property type="entry name" value="GMC_OxRtase_C"/>
</dbReference>
<evidence type="ECO:0000259" key="13">
    <source>
        <dbReference type="Pfam" id="PF05199"/>
    </source>
</evidence>
<dbReference type="EMBL" id="MU155434">
    <property type="protein sequence ID" value="KAF9473549.1"/>
    <property type="molecule type" value="Genomic_DNA"/>
</dbReference>
<dbReference type="GO" id="GO:0050233">
    <property type="term" value="F:pyranose oxidase activity"/>
    <property type="evidence" value="ECO:0007669"/>
    <property type="project" value="UniProtKB-EC"/>
</dbReference>
<evidence type="ECO:0000313" key="15">
    <source>
        <dbReference type="Proteomes" id="UP000807469"/>
    </source>
</evidence>
<dbReference type="OrthoDB" id="269227at2759"/>
<keyword evidence="7" id="KW-0285">Flavoprotein</keyword>
<accession>A0A9P5YRX0</accession>
<comment type="subunit">
    <text evidence="4">Homotetramer.</text>
</comment>
<dbReference type="SUPFAM" id="SSF54373">
    <property type="entry name" value="FAD-linked reductases, C-terminal domain"/>
    <property type="match status" value="1"/>
</dbReference>